<reference evidence="1 2" key="1">
    <citation type="submission" date="2015-04" db="EMBL/GenBank/DDBJ databases">
        <authorList>
            <person name="Syromyatnikov M.Y."/>
            <person name="Popov V.N."/>
        </authorList>
    </citation>
    <scope>NUCLEOTIDE SEQUENCE [LARGE SCALE GENOMIC DNA]</scope>
</reference>
<evidence type="ECO:0000313" key="2">
    <source>
        <dbReference type="Proteomes" id="UP000183832"/>
    </source>
</evidence>
<dbReference type="EMBL" id="CVRI01000050">
    <property type="protein sequence ID" value="CRK99388.1"/>
    <property type="molecule type" value="Genomic_DNA"/>
</dbReference>
<gene>
    <name evidence="1" type="ORF">CLUMA_CG012754</name>
</gene>
<organism evidence="1 2">
    <name type="scientific">Clunio marinus</name>
    <dbReference type="NCBI Taxonomy" id="568069"/>
    <lineage>
        <taxon>Eukaryota</taxon>
        <taxon>Metazoa</taxon>
        <taxon>Ecdysozoa</taxon>
        <taxon>Arthropoda</taxon>
        <taxon>Hexapoda</taxon>
        <taxon>Insecta</taxon>
        <taxon>Pterygota</taxon>
        <taxon>Neoptera</taxon>
        <taxon>Endopterygota</taxon>
        <taxon>Diptera</taxon>
        <taxon>Nematocera</taxon>
        <taxon>Chironomoidea</taxon>
        <taxon>Chironomidae</taxon>
        <taxon>Clunio</taxon>
    </lineage>
</organism>
<proteinExistence type="predicted"/>
<evidence type="ECO:0000313" key="1">
    <source>
        <dbReference type="EMBL" id="CRK99388.1"/>
    </source>
</evidence>
<dbReference type="AlphaFoldDB" id="A0A1J1IIL8"/>
<accession>A0A1J1IIL8</accession>
<keyword evidence="2" id="KW-1185">Reference proteome</keyword>
<sequence length="162" mass="18499">MEIYQDKALKKSIMGDYIKKSNYKSESSLTFSSQVSFDNNLFTNLAHVESCTKSNSDIIGQLEQTLDTMKLKLCATDAPSYVTLIEGSSKILDEYKTDLKSLSIEVIKNEVIQSSTFLSDMIEKIPNNGKFDEIMQDFENTLERVEKIYGTLIEFSRRITYV</sequence>
<protein>
    <submittedName>
        <fullName evidence="1">CLUMA_CG012754, isoform A</fullName>
    </submittedName>
</protein>
<dbReference type="Proteomes" id="UP000183832">
    <property type="component" value="Unassembled WGS sequence"/>
</dbReference>
<name>A0A1J1IIL8_9DIPT</name>